<dbReference type="AlphaFoldDB" id="A0A919RZW5"/>
<dbReference type="Pfam" id="PF04055">
    <property type="entry name" value="Radical_SAM"/>
    <property type="match status" value="1"/>
</dbReference>
<dbReference type="CDD" id="cd02068">
    <property type="entry name" value="radical_SAM_B12_BD"/>
    <property type="match status" value="1"/>
</dbReference>
<reference evidence="8" key="1">
    <citation type="submission" date="2021-03" db="EMBL/GenBank/DDBJ databases">
        <title>Taxonomic study of Clostridium polyendosporum from meadow-gley soil under rice.</title>
        <authorList>
            <person name="Kobayashi H."/>
            <person name="Tanizawa Y."/>
            <person name="Yagura M."/>
        </authorList>
    </citation>
    <scope>NUCLEOTIDE SEQUENCE</scope>
    <source>
        <strain evidence="8">JCM 30710</strain>
    </source>
</reference>
<comment type="cofactor">
    <cofactor evidence="1">
        <name>[4Fe-4S] cluster</name>
        <dbReference type="ChEBI" id="CHEBI:49883"/>
    </cofactor>
</comment>
<comment type="caution">
    <text evidence="8">The sequence shown here is derived from an EMBL/GenBank/DDBJ whole genome shotgun (WGS) entry which is preliminary data.</text>
</comment>
<gene>
    <name evidence="8" type="ORF">CPJCM30710_22130</name>
</gene>
<keyword evidence="4" id="KW-0408">Iron</keyword>
<dbReference type="PROSITE" id="PS51918">
    <property type="entry name" value="RADICAL_SAM"/>
    <property type="match status" value="1"/>
</dbReference>
<evidence type="ECO:0000256" key="5">
    <source>
        <dbReference type="ARBA" id="ARBA00023014"/>
    </source>
</evidence>
<dbReference type="SUPFAM" id="SSF102114">
    <property type="entry name" value="Radical SAM enzymes"/>
    <property type="match status" value="1"/>
</dbReference>
<name>A0A919RZW5_9CLOT</name>
<dbReference type="InterPro" id="IPR023404">
    <property type="entry name" value="rSAM_horseshoe"/>
</dbReference>
<dbReference type="SFLD" id="SFLDG01123">
    <property type="entry name" value="methyltransferase_(Class_B)"/>
    <property type="match status" value="1"/>
</dbReference>
<dbReference type="PANTHER" id="PTHR43409:SF16">
    <property type="entry name" value="SLR0320 PROTEIN"/>
    <property type="match status" value="1"/>
</dbReference>
<evidence type="ECO:0000259" key="6">
    <source>
        <dbReference type="PROSITE" id="PS51332"/>
    </source>
</evidence>
<dbReference type="CDD" id="cd01335">
    <property type="entry name" value="Radical_SAM"/>
    <property type="match status" value="1"/>
</dbReference>
<dbReference type="InterPro" id="IPR006638">
    <property type="entry name" value="Elp3/MiaA/NifB-like_rSAM"/>
</dbReference>
<keyword evidence="2" id="KW-0949">S-adenosyl-L-methionine</keyword>
<dbReference type="GO" id="GO:0031419">
    <property type="term" value="F:cobalamin binding"/>
    <property type="evidence" value="ECO:0007669"/>
    <property type="project" value="InterPro"/>
</dbReference>
<dbReference type="GO" id="GO:0046872">
    <property type="term" value="F:metal ion binding"/>
    <property type="evidence" value="ECO:0007669"/>
    <property type="project" value="UniProtKB-KW"/>
</dbReference>
<accession>A0A919RZW5</accession>
<evidence type="ECO:0000256" key="4">
    <source>
        <dbReference type="ARBA" id="ARBA00023004"/>
    </source>
</evidence>
<dbReference type="GO" id="GO:0003824">
    <property type="term" value="F:catalytic activity"/>
    <property type="evidence" value="ECO:0007669"/>
    <property type="project" value="InterPro"/>
</dbReference>
<dbReference type="PANTHER" id="PTHR43409">
    <property type="entry name" value="ANAEROBIC MAGNESIUM-PROTOPORPHYRIN IX MONOMETHYL ESTER CYCLASE-RELATED"/>
    <property type="match status" value="1"/>
</dbReference>
<dbReference type="InterPro" id="IPR025288">
    <property type="entry name" value="DUF4080"/>
</dbReference>
<dbReference type="SFLD" id="SFLDG01082">
    <property type="entry name" value="B12-binding_domain_containing"/>
    <property type="match status" value="1"/>
</dbReference>
<dbReference type="SUPFAM" id="SSF52242">
    <property type="entry name" value="Cobalamin (vitamin B12)-binding domain"/>
    <property type="match status" value="1"/>
</dbReference>
<dbReference type="Pfam" id="PF02310">
    <property type="entry name" value="B12-binding"/>
    <property type="match status" value="1"/>
</dbReference>
<dbReference type="InterPro" id="IPR006158">
    <property type="entry name" value="Cobalamin-bd"/>
</dbReference>
<dbReference type="RefSeq" id="WP_212904241.1">
    <property type="nucleotide sequence ID" value="NZ_BOPZ01000019.1"/>
</dbReference>
<dbReference type="InterPro" id="IPR051198">
    <property type="entry name" value="BchE-like"/>
</dbReference>
<dbReference type="InterPro" id="IPR058240">
    <property type="entry name" value="rSAM_sf"/>
</dbReference>
<dbReference type="SFLD" id="SFLDS00029">
    <property type="entry name" value="Radical_SAM"/>
    <property type="match status" value="1"/>
</dbReference>
<evidence type="ECO:0000313" key="9">
    <source>
        <dbReference type="Proteomes" id="UP000679179"/>
    </source>
</evidence>
<protein>
    <submittedName>
        <fullName evidence="8">B12-binding domain-containing radical SAM protein</fullName>
    </submittedName>
</protein>
<evidence type="ECO:0000256" key="1">
    <source>
        <dbReference type="ARBA" id="ARBA00001966"/>
    </source>
</evidence>
<dbReference type="InterPro" id="IPR007197">
    <property type="entry name" value="rSAM"/>
</dbReference>
<dbReference type="Pfam" id="PF13311">
    <property type="entry name" value="DUF4080"/>
    <property type="match status" value="1"/>
</dbReference>
<dbReference type="Gene3D" id="3.80.30.20">
    <property type="entry name" value="tm_1862 like domain"/>
    <property type="match status" value="1"/>
</dbReference>
<evidence type="ECO:0000259" key="7">
    <source>
        <dbReference type="PROSITE" id="PS51918"/>
    </source>
</evidence>
<dbReference type="Gene3D" id="3.40.50.280">
    <property type="entry name" value="Cobalamin-binding domain"/>
    <property type="match status" value="1"/>
</dbReference>
<proteinExistence type="predicted"/>
<dbReference type="EMBL" id="BOPZ01000019">
    <property type="protein sequence ID" value="GIM29547.1"/>
    <property type="molecule type" value="Genomic_DNA"/>
</dbReference>
<evidence type="ECO:0000256" key="3">
    <source>
        <dbReference type="ARBA" id="ARBA00022723"/>
    </source>
</evidence>
<dbReference type="PROSITE" id="PS51332">
    <property type="entry name" value="B12_BINDING"/>
    <property type="match status" value="1"/>
</dbReference>
<evidence type="ECO:0000313" key="8">
    <source>
        <dbReference type="EMBL" id="GIM29547.1"/>
    </source>
</evidence>
<keyword evidence="9" id="KW-1185">Reference proteome</keyword>
<dbReference type="InterPro" id="IPR036724">
    <property type="entry name" value="Cobalamin-bd_sf"/>
</dbReference>
<dbReference type="GO" id="GO:0051539">
    <property type="term" value="F:4 iron, 4 sulfur cluster binding"/>
    <property type="evidence" value="ECO:0007669"/>
    <property type="project" value="UniProtKB-KW"/>
</dbReference>
<dbReference type="SMART" id="SM00729">
    <property type="entry name" value="Elp3"/>
    <property type="match status" value="1"/>
</dbReference>
<evidence type="ECO:0000256" key="2">
    <source>
        <dbReference type="ARBA" id="ARBA00022691"/>
    </source>
</evidence>
<keyword evidence="3" id="KW-0479">Metal-binding</keyword>
<keyword evidence="5" id="KW-0411">Iron-sulfur</keyword>
<dbReference type="InterPro" id="IPR034466">
    <property type="entry name" value="Methyltransferase_Class_B"/>
</dbReference>
<dbReference type="Proteomes" id="UP000679179">
    <property type="component" value="Unassembled WGS sequence"/>
</dbReference>
<dbReference type="GO" id="GO:0005829">
    <property type="term" value="C:cytosol"/>
    <property type="evidence" value="ECO:0007669"/>
    <property type="project" value="TreeGrafter"/>
</dbReference>
<organism evidence="8 9">
    <name type="scientific">Clostridium polyendosporum</name>
    <dbReference type="NCBI Taxonomy" id="69208"/>
    <lineage>
        <taxon>Bacteria</taxon>
        <taxon>Bacillati</taxon>
        <taxon>Bacillota</taxon>
        <taxon>Clostridia</taxon>
        <taxon>Eubacteriales</taxon>
        <taxon>Clostridiaceae</taxon>
        <taxon>Clostridium</taxon>
    </lineage>
</organism>
<sequence length="562" mass="66832">MKVLLTAVNSKYIHSNLAVRYLKQFTSELDYECTIREFSINDRIENILEEIMLEKADVVAFSCYIWNMEYINRLAELIKLVNDKIQILYGGPEVSFDCENFLKEHVGEFLITGEGEETYKEFIEYKLERRKLETIRGLYYKTENDVKFNGFRPQIDMNNLVFPYTMDDNSIENKIVYYEASRGCPFRCKYCLSSTIEGVRFLNVERVKKELKYFMDKGVRLVKFVDRTFNCNHNFAKEIWKYLMEQNTNTTFHFEISADILRDDEIELLSKAPYGRFQFEVGVQTTNDEVLANINRHISFNDIKGRVSKIAQRGNIKQHLDLIAGLPGEDFQSFKKSFNDVHSIGPEEIQLGFLKLLKGSSMREEALKWGIVYSPYAPYEILRSKDISYEELLQLKKAEEMVDKYYNSGKFNNIIKFFNHKFETPFDFYFELGSFFEKKGYFKRNIGNVEYYKVFLDFNEEKLNSENQEALKEIIKYDYLCFNKKKWLPDFLIRDLDKNEERRIKDSIKEQYDSNNYHIEKFRLDINKYISDSGIKFSPSYFIFDVKNPNNIISITEYEQIN</sequence>
<feature type="domain" description="Radical SAM core" evidence="7">
    <location>
        <begin position="170"/>
        <end position="403"/>
    </location>
</feature>
<feature type="domain" description="B12-binding" evidence="6">
    <location>
        <begin position="1"/>
        <end position="133"/>
    </location>
</feature>